<proteinExistence type="inferred from homology"/>
<dbReference type="PANTHER" id="PTHR46268">
    <property type="entry name" value="STRESS RESPONSE PROTEIN NHAX"/>
    <property type="match status" value="1"/>
</dbReference>
<dbReference type="CDD" id="cd00293">
    <property type="entry name" value="USP-like"/>
    <property type="match status" value="1"/>
</dbReference>
<dbReference type="EMBL" id="JZSH01000080">
    <property type="protein sequence ID" value="KJF78047.1"/>
    <property type="molecule type" value="Genomic_DNA"/>
</dbReference>
<evidence type="ECO:0000313" key="4">
    <source>
        <dbReference type="EMBL" id="HAT3811240.1"/>
    </source>
</evidence>
<dbReference type="PANTHER" id="PTHR46268:SF6">
    <property type="entry name" value="UNIVERSAL STRESS PROTEIN UP12"/>
    <property type="match status" value="1"/>
</dbReference>
<evidence type="ECO:0000313" key="6">
    <source>
        <dbReference type="EMBL" id="MBE8614053.1"/>
    </source>
</evidence>
<dbReference type="STRING" id="582.AL531_09955"/>
<feature type="domain" description="UspA" evidence="2">
    <location>
        <begin position="1"/>
        <end position="144"/>
    </location>
</feature>
<dbReference type="PRINTS" id="PR01438">
    <property type="entry name" value="UNVRSLSTRESS"/>
</dbReference>
<evidence type="ECO:0000313" key="3">
    <source>
        <dbReference type="EMBL" id="HAT3808867.1"/>
    </source>
</evidence>
<dbReference type="EMBL" id="PKLF01000017">
    <property type="protein sequence ID" value="MBE8614053.1"/>
    <property type="molecule type" value="Genomic_DNA"/>
</dbReference>
<dbReference type="OrthoDB" id="9792500at2"/>
<dbReference type="Proteomes" id="UP000650477">
    <property type="component" value="Unassembled WGS sequence"/>
</dbReference>
<evidence type="ECO:0000313" key="9">
    <source>
        <dbReference type="Proteomes" id="UP000650477"/>
    </source>
</evidence>
<reference evidence="6" key="2">
    <citation type="submission" date="2017-12" db="EMBL/GenBank/DDBJ databases">
        <title>Genome sequencing and analysis.</title>
        <authorList>
            <person name="Huang Y.-T."/>
        </authorList>
    </citation>
    <scope>NUCLEOTIDE SEQUENCE</scope>
    <source>
        <strain evidence="6">VGH116</strain>
    </source>
</reference>
<dbReference type="InterPro" id="IPR014729">
    <property type="entry name" value="Rossmann-like_a/b/a_fold"/>
</dbReference>
<dbReference type="EMBL" id="JAPKIY010000013">
    <property type="protein sequence ID" value="MDS0897952.1"/>
    <property type="molecule type" value="Genomic_DNA"/>
</dbReference>
<dbReference type="Gene3D" id="3.40.50.620">
    <property type="entry name" value="HUPs"/>
    <property type="match status" value="1"/>
</dbReference>
<dbReference type="Proteomes" id="UP000865968">
    <property type="component" value="Unassembled WGS sequence"/>
</dbReference>
<dbReference type="EMBL" id="DACSWI010000040">
    <property type="protein sequence ID" value="HAT3811240.1"/>
    <property type="molecule type" value="Genomic_DNA"/>
</dbReference>
<dbReference type="RefSeq" id="WP_004240247.1">
    <property type="nucleotide sequence ID" value="NZ_ABGYJJ040000001.1"/>
</dbReference>
<reference evidence="5 8" key="1">
    <citation type="submission" date="2015-02" db="EMBL/GenBank/DDBJ databases">
        <title>Whole genome shotgun sequencing of cultured foodborne pathogen.</title>
        <authorList>
            <person name="Timme R."/>
            <person name="Allard M.W."/>
            <person name="Strain E."/>
            <person name="Evans P.S."/>
            <person name="Brown E."/>
        </authorList>
    </citation>
    <scope>NUCLEOTIDE SEQUENCE [LARGE SCALE GENOMIC DNA]</scope>
    <source>
        <strain evidence="5 8">GCSL-TSO-24</strain>
    </source>
</reference>
<comment type="similarity">
    <text evidence="1">Belongs to the universal stress protein A family.</text>
</comment>
<comment type="caution">
    <text evidence="6">The sequence shown here is derived from an EMBL/GenBank/DDBJ whole genome shotgun (WGS) entry which is preliminary data.</text>
</comment>
<organism evidence="6 9">
    <name type="scientific">Morganella morganii</name>
    <name type="common">Proteus morganii</name>
    <dbReference type="NCBI Taxonomy" id="582"/>
    <lineage>
        <taxon>Bacteria</taxon>
        <taxon>Pseudomonadati</taxon>
        <taxon>Pseudomonadota</taxon>
        <taxon>Gammaproteobacteria</taxon>
        <taxon>Enterobacterales</taxon>
        <taxon>Morganellaceae</taxon>
        <taxon>Morganella</taxon>
    </lineage>
</organism>
<protein>
    <submittedName>
        <fullName evidence="5">Universal stress protein UspA</fullName>
    </submittedName>
    <submittedName>
        <fullName evidence="6">Universal stress protein UspF</fullName>
    </submittedName>
</protein>
<dbReference type="SUPFAM" id="SSF52402">
    <property type="entry name" value="Adenine nucleotide alpha hydrolases-like"/>
    <property type="match status" value="1"/>
</dbReference>
<dbReference type="NCBIfam" id="NF011581">
    <property type="entry name" value="PRK15005.1"/>
    <property type="match status" value="1"/>
</dbReference>
<dbReference type="EMBL" id="DACSWI010000004">
    <property type="protein sequence ID" value="HAT3808867.1"/>
    <property type="molecule type" value="Genomic_DNA"/>
</dbReference>
<evidence type="ECO:0000256" key="1">
    <source>
        <dbReference type="ARBA" id="ARBA00008791"/>
    </source>
</evidence>
<sequence length="144" mass="15848">MYKTIIVPIDISETGLTREVIPTIQTLAKFENAKIHFIAVIPSFSHFASFGIAYAATLPEKDEILDSAKEQLAKMVSDFNLPAEQFELHVVSGSPKDQILKLADTLESDLIVISSRRPDMSTYLLGSNAAAVVRYAHTSVLVVR</sequence>
<dbReference type="InterPro" id="IPR006015">
    <property type="entry name" value="Universal_stress_UspA"/>
</dbReference>
<evidence type="ECO:0000259" key="2">
    <source>
        <dbReference type="Pfam" id="PF00582"/>
    </source>
</evidence>
<accession>A0A0A2RG61</accession>
<reference evidence="3" key="3">
    <citation type="journal article" date="2018" name="Genome Biol.">
        <title>SKESA: strategic k-mer extension for scrupulous assemblies.</title>
        <authorList>
            <person name="Souvorov A."/>
            <person name="Agarwala R."/>
            <person name="Lipman D.J."/>
        </authorList>
    </citation>
    <scope>NUCLEOTIDE SEQUENCE</scope>
    <source>
        <strain evidence="3">Morganella morganii ARLG-3209</strain>
    </source>
</reference>
<evidence type="ECO:0000313" key="5">
    <source>
        <dbReference type="EMBL" id="KJF78047.1"/>
    </source>
</evidence>
<gene>
    <name evidence="3" type="primary">uspF</name>
    <name evidence="6" type="ORF">CYG68_16865</name>
    <name evidence="3" type="ORF">I8608_001711</name>
    <name evidence="4" type="ORF">I8608_004171</name>
    <name evidence="7" type="ORF">OSC06_08200</name>
    <name evidence="5" type="ORF">UA45_08750</name>
</gene>
<dbReference type="PATRIC" id="fig|582.24.peg.2725"/>
<evidence type="ECO:0000313" key="7">
    <source>
        <dbReference type="EMBL" id="MDS0897952.1"/>
    </source>
</evidence>
<dbReference type="Pfam" id="PF00582">
    <property type="entry name" value="Usp"/>
    <property type="match status" value="1"/>
</dbReference>
<reference evidence="3" key="4">
    <citation type="submission" date="2020-10" db="EMBL/GenBank/DDBJ databases">
        <authorList>
            <consortium name="NCBI Pathogen Detection Project"/>
        </authorList>
    </citation>
    <scope>NUCLEOTIDE SEQUENCE</scope>
    <source>
        <strain evidence="3">Morganella morganii ARLG-3209</strain>
    </source>
</reference>
<dbReference type="AlphaFoldDB" id="A0A0A2RG61"/>
<dbReference type="InterPro" id="IPR006016">
    <property type="entry name" value="UspA"/>
</dbReference>
<dbReference type="Proteomes" id="UP000032582">
    <property type="component" value="Unassembled WGS sequence"/>
</dbReference>
<reference evidence="7" key="5">
    <citation type="submission" date="2023-02" db="EMBL/GenBank/DDBJ databases">
        <title>Detection, antimicrobial susceptibility and genomic characterization of NDM-producing species of Morganellaceae, Yersiniaceae, and Enterobacteriaceae other than Klebsiella.</title>
        <authorList>
            <person name="Camargo C.H."/>
            <person name="Sacchi C.T."/>
            <person name="Campos K.R."/>
        </authorList>
    </citation>
    <scope>NUCLEOTIDE SEQUENCE</scope>
    <source>
        <strain evidence="7">1189_21</strain>
    </source>
</reference>
<name>A0A0A2RG61_MORMO</name>
<dbReference type="Proteomes" id="UP001182247">
    <property type="component" value="Unassembled WGS sequence"/>
</dbReference>
<evidence type="ECO:0000313" key="8">
    <source>
        <dbReference type="Proteomes" id="UP000032582"/>
    </source>
</evidence>
<dbReference type="GeneID" id="93359746"/>